<evidence type="ECO:0000313" key="7">
    <source>
        <dbReference type="Proteomes" id="UP000826656"/>
    </source>
</evidence>
<feature type="compositionally biased region" description="Low complexity" evidence="4">
    <location>
        <begin position="162"/>
        <end position="191"/>
    </location>
</feature>
<feature type="compositionally biased region" description="Polar residues" evidence="4">
    <location>
        <begin position="222"/>
        <end position="238"/>
    </location>
</feature>
<dbReference type="Proteomes" id="UP000826656">
    <property type="component" value="Unassembled WGS sequence"/>
</dbReference>
<dbReference type="PROSITE" id="PS51792">
    <property type="entry name" value="YIPPEE"/>
    <property type="match status" value="1"/>
</dbReference>
<feature type="region of interest" description="Disordered" evidence="4">
    <location>
        <begin position="162"/>
        <end position="262"/>
    </location>
</feature>
<name>A0ABQ7ULJ3_SOLTU</name>
<accession>A0ABQ7ULJ3</accession>
<evidence type="ECO:0000256" key="4">
    <source>
        <dbReference type="SAM" id="MobiDB-lite"/>
    </source>
</evidence>
<dbReference type="InterPro" id="IPR039058">
    <property type="entry name" value="Yippee_fam"/>
</dbReference>
<dbReference type="PANTHER" id="PTHR13848">
    <property type="entry name" value="PROTEIN YIPPEE-LIKE CG15309-RELATED"/>
    <property type="match status" value="1"/>
</dbReference>
<evidence type="ECO:0000256" key="1">
    <source>
        <dbReference type="ARBA" id="ARBA00005613"/>
    </source>
</evidence>
<evidence type="ECO:0000256" key="3">
    <source>
        <dbReference type="ARBA" id="ARBA00022833"/>
    </source>
</evidence>
<reference evidence="6 7" key="1">
    <citation type="journal article" date="2021" name="bioRxiv">
        <title>Chromosome-scale and haplotype-resolved genome assembly of a tetraploid potato cultivar.</title>
        <authorList>
            <person name="Sun H."/>
            <person name="Jiao W.-B."/>
            <person name="Krause K."/>
            <person name="Campoy J.A."/>
            <person name="Goel M."/>
            <person name="Folz-Donahue K."/>
            <person name="Kukat C."/>
            <person name="Huettel B."/>
            <person name="Schneeberger K."/>
        </authorList>
    </citation>
    <scope>NUCLEOTIDE SEQUENCE [LARGE SCALE GENOMIC DNA]</scope>
    <source>
        <strain evidence="6">SolTubOtavaFocal</strain>
        <tissue evidence="6">Leaves</tissue>
    </source>
</reference>
<proteinExistence type="inferred from homology"/>
<evidence type="ECO:0000259" key="5">
    <source>
        <dbReference type="PROSITE" id="PS51792"/>
    </source>
</evidence>
<dbReference type="InterPro" id="IPR004910">
    <property type="entry name" value="Yippee/Mis18/Cereblon"/>
</dbReference>
<gene>
    <name evidence="6" type="ORF">KY290_029275</name>
</gene>
<comment type="caution">
    <text evidence="6">The sequence shown here is derived from an EMBL/GenBank/DDBJ whole genome shotgun (WGS) entry which is preliminary data.</text>
</comment>
<keyword evidence="7" id="KW-1185">Reference proteome</keyword>
<comment type="similarity">
    <text evidence="1">Belongs to the yippee family.</text>
</comment>
<sequence>MQRELIADGQVIGNRNFFYCKNCEAPIARTEDYVPKLQDLRYGGYFKTLKDVVVVDQPIFRLLEDGNNLTTAETYCLQCNSLIGWKLIAASKQTDYFKEGRFFMKIAVIMFRNRVTLRSYILGSAYRRGLNQVGGPNAQVGGANAHVGGANAQVGGPNAQVGGANAQVGGPNAQVGGANAHVGGANAQDGGPNDKDGGPNDQDGDANEQVPNEHDYQDVGANEQNTDQDGGANEQNADQDGGAYDQGPNDQDGGPPMKRRKK</sequence>
<evidence type="ECO:0000313" key="6">
    <source>
        <dbReference type="EMBL" id="KAH0750043.1"/>
    </source>
</evidence>
<evidence type="ECO:0000256" key="2">
    <source>
        <dbReference type="ARBA" id="ARBA00022723"/>
    </source>
</evidence>
<feature type="domain" description="Yippee" evidence="5">
    <location>
        <begin position="16"/>
        <end position="113"/>
    </location>
</feature>
<keyword evidence="3" id="KW-0862">Zinc</keyword>
<keyword evidence="2" id="KW-0479">Metal-binding</keyword>
<organism evidence="6 7">
    <name type="scientific">Solanum tuberosum</name>
    <name type="common">Potato</name>
    <dbReference type="NCBI Taxonomy" id="4113"/>
    <lineage>
        <taxon>Eukaryota</taxon>
        <taxon>Viridiplantae</taxon>
        <taxon>Streptophyta</taxon>
        <taxon>Embryophyta</taxon>
        <taxon>Tracheophyta</taxon>
        <taxon>Spermatophyta</taxon>
        <taxon>Magnoliopsida</taxon>
        <taxon>eudicotyledons</taxon>
        <taxon>Gunneridae</taxon>
        <taxon>Pentapetalae</taxon>
        <taxon>asterids</taxon>
        <taxon>lamiids</taxon>
        <taxon>Solanales</taxon>
        <taxon>Solanaceae</taxon>
        <taxon>Solanoideae</taxon>
        <taxon>Solaneae</taxon>
        <taxon>Solanum</taxon>
    </lineage>
</organism>
<protein>
    <recommendedName>
        <fullName evidence="5">Yippee domain-containing protein</fullName>
    </recommendedName>
</protein>
<dbReference type="InterPro" id="IPR034751">
    <property type="entry name" value="Yippee"/>
</dbReference>
<dbReference type="Pfam" id="PF03226">
    <property type="entry name" value="Yippee-Mis18"/>
    <property type="match status" value="1"/>
</dbReference>
<dbReference type="EMBL" id="JAIVGD010000019">
    <property type="protein sequence ID" value="KAH0750043.1"/>
    <property type="molecule type" value="Genomic_DNA"/>
</dbReference>